<dbReference type="EMBL" id="SRLO01000014">
    <property type="protein sequence ID" value="TNN86627.1"/>
    <property type="molecule type" value="Genomic_DNA"/>
</dbReference>
<accession>A0A4Z2J9B7</accession>
<keyword evidence="2" id="KW-1185">Reference proteome</keyword>
<reference evidence="1 2" key="1">
    <citation type="submission" date="2019-03" db="EMBL/GenBank/DDBJ databases">
        <title>First draft genome of Liparis tanakae, snailfish: a comprehensive survey of snailfish specific genes.</title>
        <authorList>
            <person name="Kim W."/>
            <person name="Song I."/>
            <person name="Jeong J.-H."/>
            <person name="Kim D."/>
            <person name="Kim S."/>
            <person name="Ryu S."/>
            <person name="Song J.Y."/>
            <person name="Lee S.K."/>
        </authorList>
    </citation>
    <scope>NUCLEOTIDE SEQUENCE [LARGE SCALE GENOMIC DNA]</scope>
    <source>
        <tissue evidence="1">Muscle</tissue>
    </source>
</reference>
<protein>
    <submittedName>
        <fullName evidence="1">Uncharacterized protein</fullName>
    </submittedName>
</protein>
<evidence type="ECO:0000313" key="1">
    <source>
        <dbReference type="EMBL" id="TNN86627.1"/>
    </source>
</evidence>
<evidence type="ECO:0000313" key="2">
    <source>
        <dbReference type="Proteomes" id="UP000314294"/>
    </source>
</evidence>
<sequence>MHVRTDAGSIILEDATVIKKEERLMQQGSFIQLDLRWLAHTSLALLNIPPYRCLFIPFIIKFRVRSAYGYEWVCSNNSLYGCVPAG</sequence>
<proteinExistence type="predicted"/>
<dbReference type="Proteomes" id="UP000314294">
    <property type="component" value="Unassembled WGS sequence"/>
</dbReference>
<gene>
    <name evidence="1" type="ORF">EYF80_003095</name>
</gene>
<name>A0A4Z2J9B7_9TELE</name>
<organism evidence="1 2">
    <name type="scientific">Liparis tanakae</name>
    <name type="common">Tanaka's snailfish</name>
    <dbReference type="NCBI Taxonomy" id="230148"/>
    <lineage>
        <taxon>Eukaryota</taxon>
        <taxon>Metazoa</taxon>
        <taxon>Chordata</taxon>
        <taxon>Craniata</taxon>
        <taxon>Vertebrata</taxon>
        <taxon>Euteleostomi</taxon>
        <taxon>Actinopterygii</taxon>
        <taxon>Neopterygii</taxon>
        <taxon>Teleostei</taxon>
        <taxon>Neoteleostei</taxon>
        <taxon>Acanthomorphata</taxon>
        <taxon>Eupercaria</taxon>
        <taxon>Perciformes</taxon>
        <taxon>Cottioidei</taxon>
        <taxon>Cottales</taxon>
        <taxon>Liparidae</taxon>
        <taxon>Liparis</taxon>
    </lineage>
</organism>
<dbReference type="AlphaFoldDB" id="A0A4Z2J9B7"/>
<comment type="caution">
    <text evidence="1">The sequence shown here is derived from an EMBL/GenBank/DDBJ whole genome shotgun (WGS) entry which is preliminary data.</text>
</comment>